<dbReference type="Gene3D" id="1.10.510.10">
    <property type="entry name" value="Transferase(Phosphotransferase) domain 1"/>
    <property type="match status" value="1"/>
</dbReference>
<dbReference type="InterPro" id="IPR001245">
    <property type="entry name" value="Ser-Thr/Tyr_kinase_cat_dom"/>
</dbReference>
<dbReference type="AlphaFoldDB" id="A0AAE1TBB2"/>
<sequence length="376" mass="42746">MSAIYDNWERLVAAVLRRELLWQICHDHSRTPSLLSSVSSDFSSSFSLASPLSREFSYREDGTFMFHMYRPLQISANIKASVRQKEAKEESGQLVIFKSSPVEFGLQEFLMAPAVALGDKVDTFGNAYLVRLREDFMFVVKRFRREDRPHDVLEKQVKLVAGIEHENIAKMMGYYINEDECLQILEYFPQGSLDTMLHGKNRVHLDWETRLRIAVGAAKGLANIHEQRSGKSVHGNIKASNIFLNSEQYGCISDISIATVLISKYHAPEDSVGNRMTSQPSDVHSFGVLLIELLTGRSPLPWRSIGRHLTFADWALHNARDGWTWLAFDKKLLQNPVAKQGMWEMLAVALSCVEKKPEDRPTMAEVVDMLDKIVSK</sequence>
<organism evidence="2 3">
    <name type="scientific">Sesamum angolense</name>
    <dbReference type="NCBI Taxonomy" id="2727404"/>
    <lineage>
        <taxon>Eukaryota</taxon>
        <taxon>Viridiplantae</taxon>
        <taxon>Streptophyta</taxon>
        <taxon>Embryophyta</taxon>
        <taxon>Tracheophyta</taxon>
        <taxon>Spermatophyta</taxon>
        <taxon>Magnoliopsida</taxon>
        <taxon>eudicotyledons</taxon>
        <taxon>Gunneridae</taxon>
        <taxon>Pentapetalae</taxon>
        <taxon>asterids</taxon>
        <taxon>lamiids</taxon>
        <taxon>Lamiales</taxon>
        <taxon>Pedaliaceae</taxon>
        <taxon>Sesamum</taxon>
    </lineage>
</organism>
<dbReference type="Gene3D" id="3.30.200.20">
    <property type="entry name" value="Phosphorylase Kinase, domain 1"/>
    <property type="match status" value="1"/>
</dbReference>
<name>A0AAE1TBB2_9LAMI</name>
<dbReference type="GO" id="GO:0004672">
    <property type="term" value="F:protein kinase activity"/>
    <property type="evidence" value="ECO:0007669"/>
    <property type="project" value="InterPro"/>
</dbReference>
<evidence type="ECO:0000313" key="3">
    <source>
        <dbReference type="Proteomes" id="UP001289374"/>
    </source>
</evidence>
<protein>
    <submittedName>
        <fullName evidence="2">Inactive receptor kinase</fullName>
    </submittedName>
</protein>
<dbReference type="InterPro" id="IPR000719">
    <property type="entry name" value="Prot_kinase_dom"/>
</dbReference>
<dbReference type="PANTHER" id="PTHR48007:SF4">
    <property type="entry name" value="LEUCINE-RICH REPEAT RECEPTOR-LIKE PROTEIN KINASE PXC1"/>
    <property type="match status" value="1"/>
</dbReference>
<gene>
    <name evidence="2" type="ORF">Sango_2612800</name>
</gene>
<dbReference type="Proteomes" id="UP001289374">
    <property type="component" value="Unassembled WGS sequence"/>
</dbReference>
<evidence type="ECO:0000259" key="1">
    <source>
        <dbReference type="PROSITE" id="PS50011"/>
    </source>
</evidence>
<evidence type="ECO:0000313" key="2">
    <source>
        <dbReference type="EMBL" id="KAK4384888.1"/>
    </source>
</evidence>
<dbReference type="PANTHER" id="PTHR48007">
    <property type="entry name" value="LEUCINE-RICH REPEAT RECEPTOR-LIKE PROTEIN KINASE PXC1"/>
    <property type="match status" value="1"/>
</dbReference>
<dbReference type="PROSITE" id="PS50011">
    <property type="entry name" value="PROTEIN_KINASE_DOM"/>
    <property type="match status" value="1"/>
</dbReference>
<dbReference type="SUPFAM" id="SSF56112">
    <property type="entry name" value="Protein kinase-like (PK-like)"/>
    <property type="match status" value="1"/>
</dbReference>
<feature type="domain" description="Protein kinase" evidence="1">
    <location>
        <begin position="109"/>
        <end position="374"/>
    </location>
</feature>
<dbReference type="GO" id="GO:0005524">
    <property type="term" value="F:ATP binding"/>
    <property type="evidence" value="ECO:0007669"/>
    <property type="project" value="InterPro"/>
</dbReference>
<reference evidence="2" key="2">
    <citation type="journal article" date="2024" name="Plant">
        <title>Genomic evolution and insights into agronomic trait innovations of Sesamum species.</title>
        <authorList>
            <person name="Miao H."/>
            <person name="Wang L."/>
            <person name="Qu L."/>
            <person name="Liu H."/>
            <person name="Sun Y."/>
            <person name="Le M."/>
            <person name="Wang Q."/>
            <person name="Wei S."/>
            <person name="Zheng Y."/>
            <person name="Lin W."/>
            <person name="Duan Y."/>
            <person name="Cao H."/>
            <person name="Xiong S."/>
            <person name="Wang X."/>
            <person name="Wei L."/>
            <person name="Li C."/>
            <person name="Ma Q."/>
            <person name="Ju M."/>
            <person name="Zhao R."/>
            <person name="Li G."/>
            <person name="Mu C."/>
            <person name="Tian Q."/>
            <person name="Mei H."/>
            <person name="Zhang T."/>
            <person name="Gao T."/>
            <person name="Zhang H."/>
        </authorList>
    </citation>
    <scope>NUCLEOTIDE SEQUENCE</scope>
    <source>
        <strain evidence="2">K16</strain>
    </source>
</reference>
<accession>A0AAE1TBB2</accession>
<comment type="caution">
    <text evidence="2">The sequence shown here is derived from an EMBL/GenBank/DDBJ whole genome shotgun (WGS) entry which is preliminary data.</text>
</comment>
<proteinExistence type="predicted"/>
<keyword evidence="2" id="KW-0418">Kinase</keyword>
<dbReference type="InterPro" id="IPR011009">
    <property type="entry name" value="Kinase-like_dom_sf"/>
</dbReference>
<keyword evidence="3" id="KW-1185">Reference proteome</keyword>
<keyword evidence="2" id="KW-0675">Receptor</keyword>
<dbReference type="EMBL" id="JACGWL010000016">
    <property type="protein sequence ID" value="KAK4384888.1"/>
    <property type="molecule type" value="Genomic_DNA"/>
</dbReference>
<keyword evidence="2" id="KW-0808">Transferase</keyword>
<dbReference type="InterPro" id="IPR046959">
    <property type="entry name" value="PRK1-6/SRF4-like"/>
</dbReference>
<reference evidence="2" key="1">
    <citation type="submission" date="2020-06" db="EMBL/GenBank/DDBJ databases">
        <authorList>
            <person name="Li T."/>
            <person name="Hu X."/>
            <person name="Zhang T."/>
            <person name="Song X."/>
            <person name="Zhang H."/>
            <person name="Dai N."/>
            <person name="Sheng W."/>
            <person name="Hou X."/>
            <person name="Wei L."/>
        </authorList>
    </citation>
    <scope>NUCLEOTIDE SEQUENCE</scope>
    <source>
        <strain evidence="2">K16</strain>
        <tissue evidence="2">Leaf</tissue>
    </source>
</reference>
<dbReference type="Pfam" id="PF07714">
    <property type="entry name" value="PK_Tyr_Ser-Thr"/>
    <property type="match status" value="1"/>
</dbReference>